<reference evidence="2" key="1">
    <citation type="submission" date="2017-10" db="EMBL/GenBank/DDBJ databases">
        <authorList>
            <person name="Skurnik M."/>
        </authorList>
    </citation>
    <scope>NUCLEOTIDE SEQUENCE [LARGE SCALE GENOMIC DNA]</scope>
    <source>
        <strain evidence="2">fHe-Yen9-03</strain>
    </source>
</reference>
<evidence type="ECO:0000313" key="1">
    <source>
        <dbReference type="EMBL" id="SOK59236.1"/>
    </source>
</evidence>
<name>A0A2C9CZL9_9CAUD</name>
<organism evidence="1 2">
    <name type="scientific">Yersinia phage fHe-Yen9-03</name>
    <dbReference type="NCBI Taxonomy" id="2052743"/>
    <lineage>
        <taxon>Viruses</taxon>
        <taxon>Duplodnaviria</taxon>
        <taxon>Heunggongvirae</taxon>
        <taxon>Uroviricota</taxon>
        <taxon>Caudoviricetes</taxon>
        <taxon>Eneladusvirus</taxon>
        <taxon>Eneladusvirus Yen904</taxon>
    </lineage>
</organism>
<protein>
    <submittedName>
        <fullName evidence="1">Uncharacterized protein</fullName>
    </submittedName>
</protein>
<evidence type="ECO:0000313" key="2">
    <source>
        <dbReference type="Proteomes" id="UP000241364"/>
    </source>
</evidence>
<dbReference type="EMBL" id="LT960552">
    <property type="protein sequence ID" value="SOK59236.1"/>
    <property type="molecule type" value="Genomic_DNA"/>
</dbReference>
<dbReference type="Proteomes" id="UP000241364">
    <property type="component" value="Chromosome i"/>
</dbReference>
<proteinExistence type="predicted"/>
<accession>A0A2C9CZL9</accession>
<sequence length="72" mass="7997">MWIICDSFDKIPVGTWLGTALETDQDNNKVLVKIEVITASTFTLCVVDGANASDRDYLKLLAYCEPPKLFGE</sequence>
<gene>
    <name evidence="1" type="primary">g428</name>
</gene>